<comment type="caution">
    <text evidence="1">The sequence shown here is derived from an EMBL/GenBank/DDBJ whole genome shotgun (WGS) entry which is preliminary data.</text>
</comment>
<protein>
    <submittedName>
        <fullName evidence="1">Uncharacterized protein</fullName>
    </submittedName>
</protein>
<dbReference type="InterPro" id="IPR058870">
    <property type="entry name" value="YuzC"/>
</dbReference>
<dbReference type="EMBL" id="JAFBDZ010000001">
    <property type="protein sequence ID" value="MBM7583471.1"/>
    <property type="molecule type" value="Genomic_DNA"/>
</dbReference>
<proteinExistence type="predicted"/>
<sequence>MYVVSKEEILFMDYLYRSRNGYPLIRPNTYDPIRQYPEVDPNLLYHSANESKKLMKEASIVLNKLSESKEFDAKLMYAAQASDIEEVKRLIYSIGVTSEVDVQYNPDSLRLEFTSQVANMDCCRLLIALRWR</sequence>
<evidence type="ECO:0000313" key="2">
    <source>
        <dbReference type="Proteomes" id="UP001646157"/>
    </source>
</evidence>
<dbReference type="Proteomes" id="UP001646157">
    <property type="component" value="Unassembled WGS sequence"/>
</dbReference>
<accession>A0ABS2N6J4</accession>
<keyword evidence="2" id="KW-1185">Reference proteome</keyword>
<name>A0ABS2N6J4_9BACI</name>
<gene>
    <name evidence="1" type="ORF">JOC86_000008</name>
</gene>
<dbReference type="Pfam" id="PF26344">
    <property type="entry name" value="YuzC"/>
    <property type="match status" value="1"/>
</dbReference>
<dbReference type="RefSeq" id="WP_205167754.1">
    <property type="nucleotide sequence ID" value="NZ_JAFBDZ010000001.1"/>
</dbReference>
<evidence type="ECO:0000313" key="1">
    <source>
        <dbReference type="EMBL" id="MBM7583471.1"/>
    </source>
</evidence>
<reference evidence="1 2" key="1">
    <citation type="submission" date="2021-01" db="EMBL/GenBank/DDBJ databases">
        <title>Genomic Encyclopedia of Type Strains, Phase IV (KMG-IV): sequencing the most valuable type-strain genomes for metagenomic binning, comparative biology and taxonomic classification.</title>
        <authorList>
            <person name="Goeker M."/>
        </authorList>
    </citation>
    <scope>NUCLEOTIDE SEQUENCE [LARGE SCALE GENOMIC DNA]</scope>
    <source>
        <strain evidence="1 2">DSM 24834</strain>
    </source>
</reference>
<organism evidence="1 2">
    <name type="scientific">Rossellomorea pakistanensis</name>
    <dbReference type="NCBI Taxonomy" id="992288"/>
    <lineage>
        <taxon>Bacteria</taxon>
        <taxon>Bacillati</taxon>
        <taxon>Bacillota</taxon>
        <taxon>Bacilli</taxon>
        <taxon>Bacillales</taxon>
        <taxon>Bacillaceae</taxon>
        <taxon>Rossellomorea</taxon>
    </lineage>
</organism>